<dbReference type="RefSeq" id="WP_419187356.1">
    <property type="nucleotide sequence ID" value="NZ_CP036272.1"/>
</dbReference>
<accession>A0A517SW68</accession>
<gene>
    <name evidence="1" type="ORF">SV7mr_28970</name>
</gene>
<dbReference type="Proteomes" id="UP000315003">
    <property type="component" value="Chromosome"/>
</dbReference>
<sequence>MNDSDLKLIEDYLSGAISPENLEALNKLLETNEAARERYLELATMDEGLHDLAAAPSLVIDSAEFDHGPSPLRLSAGAGTDNHKHSMLSSPWISAAAGLLIGVVCTSAIWAATETGRQKLLTSFRDSFESGPVPQSVGGPVDLEAWGGDYVEIADCASVEPFDGKRALRFLRADYAGKENPVGYVADIYRVIDLRGNSSLLANGDALATVQAMFSSTSIGDPDRFIGNLSVNALAEVPASAEAWRTLIGTTRRMEEASLASARRREVLSPEAAWQQIDVEMRLPTKAQFLLIGLHVADHQAARSHGFAPPAVKFENQYVDDVRVTIGRVR</sequence>
<dbReference type="AlphaFoldDB" id="A0A517SW68"/>
<keyword evidence="2" id="KW-1185">Reference proteome</keyword>
<reference evidence="1 2" key="1">
    <citation type="submission" date="2019-02" db="EMBL/GenBank/DDBJ databases">
        <title>Deep-cultivation of Planctomycetes and their phenomic and genomic characterization uncovers novel biology.</title>
        <authorList>
            <person name="Wiegand S."/>
            <person name="Jogler M."/>
            <person name="Boedeker C."/>
            <person name="Pinto D."/>
            <person name="Vollmers J."/>
            <person name="Rivas-Marin E."/>
            <person name="Kohn T."/>
            <person name="Peeters S.H."/>
            <person name="Heuer A."/>
            <person name="Rast P."/>
            <person name="Oberbeckmann S."/>
            <person name="Bunk B."/>
            <person name="Jeske O."/>
            <person name="Meyerdierks A."/>
            <person name="Storesund J.E."/>
            <person name="Kallscheuer N."/>
            <person name="Luecker S."/>
            <person name="Lage O.M."/>
            <person name="Pohl T."/>
            <person name="Merkel B.J."/>
            <person name="Hornburger P."/>
            <person name="Mueller R.-W."/>
            <person name="Bruemmer F."/>
            <person name="Labrenz M."/>
            <person name="Spormann A.M."/>
            <person name="Op den Camp H."/>
            <person name="Overmann J."/>
            <person name="Amann R."/>
            <person name="Jetten M.S.M."/>
            <person name="Mascher T."/>
            <person name="Medema M.H."/>
            <person name="Devos D.P."/>
            <person name="Kaster A.-K."/>
            <person name="Ovreas L."/>
            <person name="Rohde M."/>
            <person name="Galperin M.Y."/>
            <person name="Jogler C."/>
        </authorList>
    </citation>
    <scope>NUCLEOTIDE SEQUENCE [LARGE SCALE GENOMIC DNA]</scope>
    <source>
        <strain evidence="1 2">SV_7m_r</strain>
    </source>
</reference>
<evidence type="ECO:0000313" key="1">
    <source>
        <dbReference type="EMBL" id="QDT60376.1"/>
    </source>
</evidence>
<evidence type="ECO:0000313" key="2">
    <source>
        <dbReference type="Proteomes" id="UP000315003"/>
    </source>
</evidence>
<proteinExistence type="predicted"/>
<name>A0A517SW68_9BACT</name>
<protein>
    <submittedName>
        <fullName evidence="1">Uncharacterized protein</fullName>
    </submittedName>
</protein>
<dbReference type="EMBL" id="CP036272">
    <property type="protein sequence ID" value="QDT60376.1"/>
    <property type="molecule type" value="Genomic_DNA"/>
</dbReference>
<organism evidence="1 2">
    <name type="scientific">Stieleria bergensis</name>
    <dbReference type="NCBI Taxonomy" id="2528025"/>
    <lineage>
        <taxon>Bacteria</taxon>
        <taxon>Pseudomonadati</taxon>
        <taxon>Planctomycetota</taxon>
        <taxon>Planctomycetia</taxon>
        <taxon>Pirellulales</taxon>
        <taxon>Pirellulaceae</taxon>
        <taxon>Stieleria</taxon>
    </lineage>
</organism>